<reference evidence="1 2" key="1">
    <citation type="submission" date="2019-05" db="EMBL/GenBank/DDBJ databases">
        <title>Another draft genome of Portunus trituberculatus and its Hox gene families provides insights of decapod evolution.</title>
        <authorList>
            <person name="Jeong J.-H."/>
            <person name="Song I."/>
            <person name="Kim S."/>
            <person name="Choi T."/>
            <person name="Kim D."/>
            <person name="Ryu S."/>
            <person name="Kim W."/>
        </authorList>
    </citation>
    <scope>NUCLEOTIDE SEQUENCE [LARGE SCALE GENOMIC DNA]</scope>
    <source>
        <tissue evidence="1">Muscle</tissue>
    </source>
</reference>
<dbReference type="EMBL" id="VSRR010095103">
    <property type="protein sequence ID" value="MPC93511.1"/>
    <property type="molecule type" value="Genomic_DNA"/>
</dbReference>
<dbReference type="AlphaFoldDB" id="A0A5B7J6Q5"/>
<gene>
    <name evidence="1" type="ORF">E2C01_088643</name>
</gene>
<proteinExistence type="predicted"/>
<accession>A0A5B7J6Q5</accession>
<comment type="caution">
    <text evidence="1">The sequence shown here is derived from an EMBL/GenBank/DDBJ whole genome shotgun (WGS) entry which is preliminary data.</text>
</comment>
<dbReference type="Proteomes" id="UP000324222">
    <property type="component" value="Unassembled WGS sequence"/>
</dbReference>
<protein>
    <submittedName>
        <fullName evidence="1">Uncharacterized protein</fullName>
    </submittedName>
</protein>
<name>A0A5B7J6Q5_PORTR</name>
<evidence type="ECO:0000313" key="1">
    <source>
        <dbReference type="EMBL" id="MPC93511.1"/>
    </source>
</evidence>
<keyword evidence="2" id="KW-1185">Reference proteome</keyword>
<sequence length="60" mass="7022">MRSSPNIRGLKKEPQMKQKLLAASQIRVTAPYLHSCRDLKELLRSMTFFRRSLVFQSNIT</sequence>
<organism evidence="1 2">
    <name type="scientific">Portunus trituberculatus</name>
    <name type="common">Swimming crab</name>
    <name type="synonym">Neptunus trituberculatus</name>
    <dbReference type="NCBI Taxonomy" id="210409"/>
    <lineage>
        <taxon>Eukaryota</taxon>
        <taxon>Metazoa</taxon>
        <taxon>Ecdysozoa</taxon>
        <taxon>Arthropoda</taxon>
        <taxon>Crustacea</taxon>
        <taxon>Multicrustacea</taxon>
        <taxon>Malacostraca</taxon>
        <taxon>Eumalacostraca</taxon>
        <taxon>Eucarida</taxon>
        <taxon>Decapoda</taxon>
        <taxon>Pleocyemata</taxon>
        <taxon>Brachyura</taxon>
        <taxon>Eubrachyura</taxon>
        <taxon>Portunoidea</taxon>
        <taxon>Portunidae</taxon>
        <taxon>Portuninae</taxon>
        <taxon>Portunus</taxon>
    </lineage>
</organism>
<evidence type="ECO:0000313" key="2">
    <source>
        <dbReference type="Proteomes" id="UP000324222"/>
    </source>
</evidence>